<organism evidence="1 2">
    <name type="scientific">Ceratodon purpureus</name>
    <name type="common">Fire moss</name>
    <name type="synonym">Dicranum purpureum</name>
    <dbReference type="NCBI Taxonomy" id="3225"/>
    <lineage>
        <taxon>Eukaryota</taxon>
        <taxon>Viridiplantae</taxon>
        <taxon>Streptophyta</taxon>
        <taxon>Embryophyta</taxon>
        <taxon>Bryophyta</taxon>
        <taxon>Bryophytina</taxon>
        <taxon>Bryopsida</taxon>
        <taxon>Dicranidae</taxon>
        <taxon>Pseudoditrichales</taxon>
        <taxon>Ditrichaceae</taxon>
        <taxon>Ceratodon</taxon>
    </lineage>
</organism>
<proteinExistence type="predicted"/>
<dbReference type="Proteomes" id="UP000822688">
    <property type="component" value="Chromosome 4"/>
</dbReference>
<evidence type="ECO:0000313" key="2">
    <source>
        <dbReference type="Proteomes" id="UP000822688"/>
    </source>
</evidence>
<keyword evidence="2" id="KW-1185">Reference proteome</keyword>
<gene>
    <name evidence="1" type="ORF">KC19_4G038700</name>
</gene>
<dbReference type="EMBL" id="CM026424">
    <property type="protein sequence ID" value="KAG0578643.1"/>
    <property type="molecule type" value="Genomic_DNA"/>
</dbReference>
<evidence type="ECO:0000313" key="1">
    <source>
        <dbReference type="EMBL" id="KAG0578643.1"/>
    </source>
</evidence>
<sequence>MNVLYEDPPLEEENLLDASPLAVPKKPSQPSGGLPYDQIAKAITEATVSFKQQVEAFALLEASITEN</sequence>
<reference evidence="1" key="1">
    <citation type="submission" date="2020-06" db="EMBL/GenBank/DDBJ databases">
        <title>WGS assembly of Ceratodon purpureus strain R40.</title>
        <authorList>
            <person name="Carey S.B."/>
            <person name="Jenkins J."/>
            <person name="Shu S."/>
            <person name="Lovell J.T."/>
            <person name="Sreedasyam A."/>
            <person name="Maumus F."/>
            <person name="Tiley G.P."/>
            <person name="Fernandez-Pozo N."/>
            <person name="Barry K."/>
            <person name="Chen C."/>
            <person name="Wang M."/>
            <person name="Lipzen A."/>
            <person name="Daum C."/>
            <person name="Saski C.A."/>
            <person name="Payton A.C."/>
            <person name="Mcbreen J.C."/>
            <person name="Conrad R.E."/>
            <person name="Kollar L.M."/>
            <person name="Olsson S."/>
            <person name="Huttunen S."/>
            <person name="Landis J.B."/>
            <person name="Wickett N.J."/>
            <person name="Johnson M.G."/>
            <person name="Rensing S.A."/>
            <person name="Grimwood J."/>
            <person name="Schmutz J."/>
            <person name="Mcdaniel S.F."/>
        </authorList>
    </citation>
    <scope>NUCLEOTIDE SEQUENCE</scope>
    <source>
        <strain evidence="1">R40</strain>
    </source>
</reference>
<name>A0A8T0I898_CERPU</name>
<dbReference type="AlphaFoldDB" id="A0A8T0I898"/>
<accession>A0A8T0I898</accession>
<protein>
    <submittedName>
        <fullName evidence="1">Uncharacterized protein</fullName>
    </submittedName>
</protein>
<comment type="caution">
    <text evidence="1">The sequence shown here is derived from an EMBL/GenBank/DDBJ whole genome shotgun (WGS) entry which is preliminary data.</text>
</comment>